<proteinExistence type="predicted"/>
<dbReference type="GO" id="GO:0006457">
    <property type="term" value="P:protein folding"/>
    <property type="evidence" value="ECO:0007669"/>
    <property type="project" value="InterPro"/>
</dbReference>
<dbReference type="PANTHER" id="PTHR44145">
    <property type="entry name" value="DNAJ HOMOLOG SUBFAMILY A MEMBER 3, MITOCHONDRIAL"/>
    <property type="match status" value="1"/>
</dbReference>
<protein>
    <submittedName>
        <fullName evidence="3">Molecular chaperone DnaJ</fullName>
    </submittedName>
</protein>
<dbReference type="AlphaFoldDB" id="A0A2M7FXY6"/>
<dbReference type="PRINTS" id="PR00625">
    <property type="entry name" value="JDOMAIN"/>
</dbReference>
<dbReference type="SMART" id="SM00271">
    <property type="entry name" value="DnaJ"/>
    <property type="match status" value="1"/>
</dbReference>
<evidence type="ECO:0000256" key="1">
    <source>
        <dbReference type="ARBA" id="ARBA00023186"/>
    </source>
</evidence>
<dbReference type="GO" id="GO:0051082">
    <property type="term" value="F:unfolded protein binding"/>
    <property type="evidence" value="ECO:0007669"/>
    <property type="project" value="InterPro"/>
</dbReference>
<keyword evidence="1" id="KW-0143">Chaperone</keyword>
<dbReference type="SUPFAM" id="SSF49493">
    <property type="entry name" value="HSP40/DnaJ peptide-binding domain"/>
    <property type="match status" value="2"/>
</dbReference>
<dbReference type="InterPro" id="IPR008971">
    <property type="entry name" value="HSP40/DnaJ_pept-bd"/>
</dbReference>
<name>A0A2M7FXY6_9BACT</name>
<dbReference type="InterPro" id="IPR001623">
    <property type="entry name" value="DnaJ_domain"/>
</dbReference>
<dbReference type="CDD" id="cd10747">
    <property type="entry name" value="DnaJ_C"/>
    <property type="match status" value="1"/>
</dbReference>
<dbReference type="EMBL" id="PFFQ01000065">
    <property type="protein sequence ID" value="PIW14042.1"/>
    <property type="molecule type" value="Genomic_DNA"/>
</dbReference>
<dbReference type="FunFam" id="2.60.260.20:FF:000013">
    <property type="entry name" value="DnaJ subfamily B member 11"/>
    <property type="match status" value="1"/>
</dbReference>
<dbReference type="SUPFAM" id="SSF46565">
    <property type="entry name" value="Chaperone J-domain"/>
    <property type="match status" value="1"/>
</dbReference>
<dbReference type="InterPro" id="IPR051938">
    <property type="entry name" value="Apopto_cytoskel_mod"/>
</dbReference>
<dbReference type="PROSITE" id="PS50076">
    <property type="entry name" value="DNAJ_2"/>
    <property type="match status" value="1"/>
</dbReference>
<dbReference type="Proteomes" id="UP000231019">
    <property type="component" value="Unassembled WGS sequence"/>
</dbReference>
<dbReference type="Pfam" id="PF00226">
    <property type="entry name" value="DnaJ"/>
    <property type="match status" value="1"/>
</dbReference>
<reference evidence="3 4" key="1">
    <citation type="submission" date="2017-09" db="EMBL/GenBank/DDBJ databases">
        <title>Depth-based differentiation of microbial function through sediment-hosted aquifers and enrichment of novel symbionts in the deep terrestrial subsurface.</title>
        <authorList>
            <person name="Probst A.J."/>
            <person name="Ladd B."/>
            <person name="Jarett J.K."/>
            <person name="Geller-Mcgrath D.E."/>
            <person name="Sieber C.M."/>
            <person name="Emerson J.B."/>
            <person name="Anantharaman K."/>
            <person name="Thomas B.C."/>
            <person name="Malmstrom R."/>
            <person name="Stieglmeier M."/>
            <person name="Klingl A."/>
            <person name="Woyke T."/>
            <person name="Ryan C.M."/>
            <person name="Banfield J.F."/>
        </authorList>
    </citation>
    <scope>NUCLEOTIDE SEQUENCE [LARGE SCALE GENOMIC DNA]</scope>
    <source>
        <strain evidence="3">CG17_big_fil_post_rev_8_21_14_2_50_48_46</strain>
    </source>
</reference>
<dbReference type="Gene3D" id="1.10.287.110">
    <property type="entry name" value="DnaJ domain"/>
    <property type="match status" value="1"/>
</dbReference>
<dbReference type="Gene3D" id="2.60.260.20">
    <property type="entry name" value="Urease metallochaperone UreE, N-terminal domain"/>
    <property type="match status" value="2"/>
</dbReference>
<gene>
    <name evidence="3" type="ORF">COW36_23700</name>
</gene>
<dbReference type="InterPro" id="IPR036869">
    <property type="entry name" value="J_dom_sf"/>
</dbReference>
<accession>A0A2M7FXY6</accession>
<organism evidence="3 4">
    <name type="scientific">bacterium (Candidatus Blackallbacteria) CG17_big_fil_post_rev_8_21_14_2_50_48_46</name>
    <dbReference type="NCBI Taxonomy" id="2014261"/>
    <lineage>
        <taxon>Bacteria</taxon>
        <taxon>Candidatus Blackallbacteria</taxon>
    </lineage>
</organism>
<feature type="domain" description="J" evidence="2">
    <location>
        <begin position="5"/>
        <end position="70"/>
    </location>
</feature>
<evidence type="ECO:0000259" key="2">
    <source>
        <dbReference type="PROSITE" id="PS50076"/>
    </source>
</evidence>
<sequence length="310" mass="35400">MKYTDYYASLGIEKGANEKEVRQAYRRLAKDCHPDTHPGDSKAEEKFKQITEAYEVLSDPEKRSRYDQLGANWQDFSDFAESFGAHQRNKHRVEYNSELFDLPFSDFFETFFGDQAGGIWDKHAPDLRQEAPSQFHAKNQNTANSEISYTAQVTLEEVLNGTKRRIQLHEDDDFKTLEVKIPPGVKEGSKVRIGNPEHNLFLEIHLRPHPLFSSEGLNLHGKLKIMDYEAMLGASKPVGTLTGNIQMKIPPGSQSGQVFRVKGQGLPQLKNPEERGDLMITLEVKTSRNLGEEERQLIERFQVLREAKPL</sequence>
<dbReference type="PANTHER" id="PTHR44145:SF3">
    <property type="entry name" value="DNAJ HOMOLOG SUBFAMILY A MEMBER 3, MITOCHONDRIAL"/>
    <property type="match status" value="1"/>
</dbReference>
<comment type="caution">
    <text evidence="3">The sequence shown here is derived from an EMBL/GenBank/DDBJ whole genome shotgun (WGS) entry which is preliminary data.</text>
</comment>
<evidence type="ECO:0000313" key="3">
    <source>
        <dbReference type="EMBL" id="PIW14042.1"/>
    </source>
</evidence>
<dbReference type="Pfam" id="PF01556">
    <property type="entry name" value="DnaJ_C"/>
    <property type="match status" value="1"/>
</dbReference>
<dbReference type="InterPro" id="IPR018253">
    <property type="entry name" value="DnaJ_domain_CS"/>
</dbReference>
<dbReference type="InterPro" id="IPR002939">
    <property type="entry name" value="DnaJ_C"/>
</dbReference>
<dbReference type="PROSITE" id="PS00636">
    <property type="entry name" value="DNAJ_1"/>
    <property type="match status" value="1"/>
</dbReference>
<dbReference type="CDD" id="cd06257">
    <property type="entry name" value="DnaJ"/>
    <property type="match status" value="1"/>
</dbReference>
<evidence type="ECO:0000313" key="4">
    <source>
        <dbReference type="Proteomes" id="UP000231019"/>
    </source>
</evidence>